<keyword evidence="8" id="KW-1133">Transmembrane helix</keyword>
<dbReference type="PROSITE" id="PS50011">
    <property type="entry name" value="PROTEIN_KINASE_DOM"/>
    <property type="match status" value="1"/>
</dbReference>
<evidence type="ECO:0000256" key="1">
    <source>
        <dbReference type="ARBA" id="ARBA00012513"/>
    </source>
</evidence>
<dbReference type="SUPFAM" id="SSF56112">
    <property type="entry name" value="Protein kinase-like (PK-like)"/>
    <property type="match status" value="1"/>
</dbReference>
<evidence type="ECO:0000313" key="11">
    <source>
        <dbReference type="Proteomes" id="UP000326354"/>
    </source>
</evidence>
<dbReference type="AlphaFoldDB" id="A0A5S9IMQ6"/>
<evidence type="ECO:0000256" key="5">
    <source>
        <dbReference type="ARBA" id="ARBA00022777"/>
    </source>
</evidence>
<evidence type="ECO:0000256" key="3">
    <source>
        <dbReference type="ARBA" id="ARBA00022679"/>
    </source>
</evidence>
<keyword evidence="4 7" id="KW-0547">Nucleotide-binding</keyword>
<dbReference type="FunFam" id="1.10.510.10:FF:000021">
    <property type="entry name" value="Serine/threonine protein kinase"/>
    <property type="match status" value="1"/>
</dbReference>
<evidence type="ECO:0000256" key="7">
    <source>
        <dbReference type="PROSITE-ProRule" id="PRU10141"/>
    </source>
</evidence>
<dbReference type="KEGG" id="uam:UABAM_02528"/>
<reference evidence="10 11" key="1">
    <citation type="submission" date="2019-08" db="EMBL/GenBank/DDBJ databases">
        <title>Complete genome sequence of Candidatus Uab amorphum.</title>
        <authorList>
            <person name="Shiratori T."/>
            <person name="Suzuki S."/>
            <person name="Kakizawa Y."/>
            <person name="Ishida K."/>
        </authorList>
    </citation>
    <scope>NUCLEOTIDE SEQUENCE [LARGE SCALE GENOMIC DNA]</scope>
    <source>
        <strain evidence="10 11">SRT547</strain>
    </source>
</reference>
<feature type="binding site" evidence="7">
    <location>
        <position position="108"/>
    </location>
    <ligand>
        <name>ATP</name>
        <dbReference type="ChEBI" id="CHEBI:30616"/>
    </ligand>
</feature>
<dbReference type="OrthoDB" id="6111975at2"/>
<gene>
    <name evidence="10" type="ORF">UABAM_02528</name>
</gene>
<evidence type="ECO:0000256" key="4">
    <source>
        <dbReference type="ARBA" id="ARBA00022741"/>
    </source>
</evidence>
<dbReference type="GO" id="GO:0004674">
    <property type="term" value="F:protein serine/threonine kinase activity"/>
    <property type="evidence" value="ECO:0007669"/>
    <property type="project" value="UniProtKB-KW"/>
</dbReference>
<dbReference type="Proteomes" id="UP000326354">
    <property type="component" value="Chromosome"/>
</dbReference>
<keyword evidence="6 7" id="KW-0067">ATP-binding</keyword>
<accession>A0A5S9IMQ6</accession>
<evidence type="ECO:0000313" key="10">
    <source>
        <dbReference type="EMBL" id="BBM84172.1"/>
    </source>
</evidence>
<dbReference type="InterPro" id="IPR008271">
    <property type="entry name" value="Ser/Thr_kinase_AS"/>
</dbReference>
<evidence type="ECO:0000256" key="2">
    <source>
        <dbReference type="ARBA" id="ARBA00022527"/>
    </source>
</evidence>
<dbReference type="PROSITE" id="PS00108">
    <property type="entry name" value="PROTEIN_KINASE_ST"/>
    <property type="match status" value="1"/>
</dbReference>
<protein>
    <recommendedName>
        <fullName evidence="1">non-specific serine/threonine protein kinase</fullName>
        <ecNumber evidence="1">2.7.11.1</ecNumber>
    </recommendedName>
</protein>
<keyword evidence="5 10" id="KW-0418">Kinase</keyword>
<keyword evidence="2" id="KW-0723">Serine/threonine-protein kinase</keyword>
<name>A0A5S9IMQ6_UABAM</name>
<evidence type="ECO:0000259" key="9">
    <source>
        <dbReference type="PROSITE" id="PS50011"/>
    </source>
</evidence>
<sequence>MSQHEIEFCRRAVAMGYLDAKQAAQCLEMKKTNSHSSIMQVLLQSRLMSMEQIQVVMRASQQGGSSQPAPQRTLQIQRYHVLQEIGRGGMGVVYKCMDTQLQRVVALKLLLAGDNSHQEDIDRFMREAKATAKFDHPNIVKVYDIGVENGHPYLAMEYITGKSLKEIIAASTLTVKKTVQMMIKICDALHYVHSQGIVHRDLKPANIMVDDKGEPRIMDFGLAKTAESSKKLSRTGALLGTILYMPPEQAQGIHRDVDGRSDIYSLGATLYEILTKRVIFSGKTFQHVLTQILNEEPPSIRKIKPRIPQDLECICFKAIAKKREWRYQTAGEFKEDLIAFANGDVVQASRLNILQSLWRKMLKYSKSPIAISVMIFLISMIILVVSMWKLSGEKRKGIVQKSQETVVKKSRTVSAMDTFFEELRNKMDIVDETQMEKMIANQKKWRDDHVFFYKLASFYFEYAFRSDGGFQRRMQKMEKMIARGKSIRATAQSVLLQNLHDYTREISPSKVNIDKHERSIREILPQERNHGIAQAVHAYNRRQWLHASQFEKNIMRCENIVAVFKSVRAYRPAKKIQITKFRLTYDGKVITPANEFVFIAGENKDKINYSCFTPNGRMLQKVLNRNTLKVESSYDTSTAGGKVKWTRLQMALEAFALLFVTKHYKLGYAIEFPTEADFKLPVVHKNTQNTDTQNFRIQKTKGELFLTYKNKRLSARGEYVFFVAISGKKVVYLCGKDDRSMWEVCYERHSKKRTAQQIFVSNQRNLKMTVSYIEKGFRNFYGKRNFQIIAHKLNKR</sequence>
<dbReference type="PANTHER" id="PTHR43289:SF6">
    <property type="entry name" value="SERINE_THREONINE-PROTEIN KINASE NEKL-3"/>
    <property type="match status" value="1"/>
</dbReference>
<dbReference type="InterPro" id="IPR000719">
    <property type="entry name" value="Prot_kinase_dom"/>
</dbReference>
<dbReference type="InterPro" id="IPR017441">
    <property type="entry name" value="Protein_kinase_ATP_BS"/>
</dbReference>
<proteinExistence type="predicted"/>
<dbReference type="Gene3D" id="3.30.200.20">
    <property type="entry name" value="Phosphorylase Kinase, domain 1"/>
    <property type="match status" value="1"/>
</dbReference>
<dbReference type="InterPro" id="IPR011009">
    <property type="entry name" value="Kinase-like_dom_sf"/>
</dbReference>
<dbReference type="CDD" id="cd14014">
    <property type="entry name" value="STKc_PknB_like"/>
    <property type="match status" value="1"/>
</dbReference>
<keyword evidence="3" id="KW-0808">Transferase</keyword>
<organism evidence="10 11">
    <name type="scientific">Uabimicrobium amorphum</name>
    <dbReference type="NCBI Taxonomy" id="2596890"/>
    <lineage>
        <taxon>Bacteria</taxon>
        <taxon>Pseudomonadati</taxon>
        <taxon>Planctomycetota</taxon>
        <taxon>Candidatus Uabimicrobiia</taxon>
        <taxon>Candidatus Uabimicrobiales</taxon>
        <taxon>Candidatus Uabimicrobiaceae</taxon>
        <taxon>Candidatus Uabimicrobium</taxon>
    </lineage>
</organism>
<evidence type="ECO:0000256" key="8">
    <source>
        <dbReference type="SAM" id="Phobius"/>
    </source>
</evidence>
<feature type="domain" description="Protein kinase" evidence="9">
    <location>
        <begin position="79"/>
        <end position="338"/>
    </location>
</feature>
<dbReference type="EC" id="2.7.11.1" evidence="1"/>
<feature type="transmembrane region" description="Helical" evidence="8">
    <location>
        <begin position="369"/>
        <end position="388"/>
    </location>
</feature>
<keyword evidence="11" id="KW-1185">Reference proteome</keyword>
<dbReference type="Gene3D" id="1.10.510.10">
    <property type="entry name" value="Transferase(Phosphotransferase) domain 1"/>
    <property type="match status" value="1"/>
</dbReference>
<dbReference type="Pfam" id="PF00069">
    <property type="entry name" value="Pkinase"/>
    <property type="match status" value="1"/>
</dbReference>
<dbReference type="SMART" id="SM00220">
    <property type="entry name" value="S_TKc"/>
    <property type="match status" value="1"/>
</dbReference>
<dbReference type="PANTHER" id="PTHR43289">
    <property type="entry name" value="MITOGEN-ACTIVATED PROTEIN KINASE KINASE KINASE 20-RELATED"/>
    <property type="match status" value="1"/>
</dbReference>
<dbReference type="GO" id="GO:0005524">
    <property type="term" value="F:ATP binding"/>
    <property type="evidence" value="ECO:0007669"/>
    <property type="project" value="UniProtKB-UniRule"/>
</dbReference>
<dbReference type="RefSeq" id="WP_151968342.1">
    <property type="nucleotide sequence ID" value="NZ_AP019860.1"/>
</dbReference>
<dbReference type="PROSITE" id="PS00107">
    <property type="entry name" value="PROTEIN_KINASE_ATP"/>
    <property type="match status" value="1"/>
</dbReference>
<dbReference type="EMBL" id="AP019860">
    <property type="protein sequence ID" value="BBM84172.1"/>
    <property type="molecule type" value="Genomic_DNA"/>
</dbReference>
<evidence type="ECO:0000256" key="6">
    <source>
        <dbReference type="ARBA" id="ARBA00022840"/>
    </source>
</evidence>
<keyword evidence="8" id="KW-0472">Membrane</keyword>
<keyword evidence="8" id="KW-0812">Transmembrane</keyword>